<evidence type="ECO:0000313" key="2">
    <source>
        <dbReference type="EMBL" id="PWF48363.1"/>
    </source>
</evidence>
<evidence type="ECO:0000313" key="3">
    <source>
        <dbReference type="Proteomes" id="UP000241421"/>
    </source>
</evidence>
<comment type="caution">
    <text evidence="2">The sequence shown here is derived from an EMBL/GenBank/DDBJ whole genome shotgun (WGS) entry which is preliminary data.</text>
</comment>
<evidence type="ECO:0000256" key="1">
    <source>
        <dbReference type="PROSITE-ProRule" id="PRU00182"/>
    </source>
</evidence>
<dbReference type="GO" id="GO:0009982">
    <property type="term" value="F:pseudouridine synthase activity"/>
    <property type="evidence" value="ECO:0007669"/>
    <property type="project" value="InterPro"/>
</dbReference>
<dbReference type="GO" id="GO:0003723">
    <property type="term" value="F:RNA binding"/>
    <property type="evidence" value="ECO:0007669"/>
    <property type="project" value="UniProtKB-KW"/>
</dbReference>
<dbReference type="Proteomes" id="UP000241421">
    <property type="component" value="Unassembled WGS sequence"/>
</dbReference>
<dbReference type="GO" id="GO:0001522">
    <property type="term" value="P:pseudouridine synthesis"/>
    <property type="evidence" value="ECO:0007669"/>
    <property type="project" value="InterPro"/>
</dbReference>
<dbReference type="Gene3D" id="3.30.2350.10">
    <property type="entry name" value="Pseudouridine synthase"/>
    <property type="match status" value="1"/>
</dbReference>
<dbReference type="OrthoDB" id="9807213at2"/>
<dbReference type="EMBL" id="PXWF02000202">
    <property type="protein sequence ID" value="PWF48363.1"/>
    <property type="molecule type" value="Genomic_DNA"/>
</dbReference>
<dbReference type="InterPro" id="IPR020103">
    <property type="entry name" value="PsdUridine_synth_cat_dom_sf"/>
</dbReference>
<proteinExistence type="predicted"/>
<dbReference type="PANTHER" id="PTHR47683">
    <property type="entry name" value="PSEUDOURIDINE SYNTHASE FAMILY PROTEIN-RELATED"/>
    <property type="match status" value="1"/>
</dbReference>
<protein>
    <submittedName>
        <fullName evidence="2">RNA-binding protein</fullName>
    </submittedName>
</protein>
<dbReference type="AlphaFoldDB" id="A0A2U2HLJ2"/>
<dbReference type="CDD" id="cd02555">
    <property type="entry name" value="PSSA_1"/>
    <property type="match status" value="1"/>
</dbReference>
<sequence>MTDNTIRLAKRVAEMIPCSRAEADKYIAGGWISVDGVVVEEAGARVADEQDVVIHPDATLIELVPVTILLHKPAGFSAGVDTDAAPALECLTQETLLLADHGKQRFLKRHLSNLTLTSPLETKASGLVIYTQDFRVARKLVDEGQRVEQEYIVEVGGAIREGGLAALNHGLTFNGKEIAPMKVSWQNETRLRFALKGVKPGQITHMCRMVGLSVVSIKRIRVGRISMAGLPVGQWRYLHEYERF</sequence>
<dbReference type="GO" id="GO:0140098">
    <property type="term" value="F:catalytic activity, acting on RNA"/>
    <property type="evidence" value="ECO:0007669"/>
    <property type="project" value="UniProtKB-ARBA"/>
</dbReference>
<dbReference type="GO" id="GO:0006396">
    <property type="term" value="P:RNA processing"/>
    <property type="evidence" value="ECO:0007669"/>
    <property type="project" value="UniProtKB-ARBA"/>
</dbReference>
<organism evidence="2 3">
    <name type="scientific">Massilia glaciei</name>
    <dbReference type="NCBI Taxonomy" id="1524097"/>
    <lineage>
        <taxon>Bacteria</taxon>
        <taxon>Pseudomonadati</taxon>
        <taxon>Pseudomonadota</taxon>
        <taxon>Betaproteobacteria</taxon>
        <taxon>Burkholderiales</taxon>
        <taxon>Oxalobacteraceae</taxon>
        <taxon>Telluria group</taxon>
        <taxon>Massilia</taxon>
    </lineage>
</organism>
<dbReference type="SUPFAM" id="SSF55120">
    <property type="entry name" value="Pseudouridine synthase"/>
    <property type="match status" value="1"/>
</dbReference>
<keyword evidence="1" id="KW-0694">RNA-binding</keyword>
<dbReference type="RefSeq" id="WP_106757714.1">
    <property type="nucleotide sequence ID" value="NZ_PXWF02000202.1"/>
</dbReference>
<name>A0A2U2HLJ2_9BURK</name>
<accession>A0A2U2HLJ2</accession>
<reference evidence="2 3" key="1">
    <citation type="submission" date="2018-04" db="EMBL/GenBank/DDBJ databases">
        <title>Massilia violaceinigra sp. nov., a novel purple-pigmented bacterium isolated from Tianshan glacier, Xinjiang, China.</title>
        <authorList>
            <person name="Wang H."/>
        </authorList>
    </citation>
    <scope>NUCLEOTIDE SEQUENCE [LARGE SCALE GENOMIC DNA]</scope>
    <source>
        <strain evidence="2 3">B448-2</strain>
    </source>
</reference>
<dbReference type="Gene3D" id="3.10.290.10">
    <property type="entry name" value="RNA-binding S4 domain"/>
    <property type="match status" value="1"/>
</dbReference>
<keyword evidence="3" id="KW-1185">Reference proteome</keyword>
<dbReference type="SUPFAM" id="SSF55174">
    <property type="entry name" value="Alpha-L RNA-binding motif"/>
    <property type="match status" value="1"/>
</dbReference>
<dbReference type="InterPro" id="IPR036986">
    <property type="entry name" value="S4_RNA-bd_sf"/>
</dbReference>
<dbReference type="CDD" id="cd00165">
    <property type="entry name" value="S4"/>
    <property type="match status" value="1"/>
</dbReference>
<dbReference type="InterPro" id="IPR050343">
    <property type="entry name" value="RsuA_PseudoU_synthase"/>
</dbReference>
<gene>
    <name evidence="2" type="ORF">C7C56_012465</name>
</gene>
<dbReference type="PROSITE" id="PS50889">
    <property type="entry name" value="S4"/>
    <property type="match status" value="1"/>
</dbReference>
<dbReference type="PANTHER" id="PTHR47683:SF2">
    <property type="entry name" value="RNA-BINDING S4 DOMAIN-CONTAINING PROTEIN"/>
    <property type="match status" value="1"/>
</dbReference>